<dbReference type="EMBL" id="CAJNDS010000191">
    <property type="protein sequence ID" value="CAE7024994.1"/>
    <property type="molecule type" value="Genomic_DNA"/>
</dbReference>
<dbReference type="OrthoDB" id="10654746at2759"/>
<sequence length="180" mass="18942">MFVSLLRYSVDGAVYPAQLLNRAALEAWIVMSIDDAAPMPQVITSLGSVAGGVAISLDTFEGKPSLSASAVGNVAHLEYNGLSGLTLIRVCWKWGDKLTVQASGATAMVSLATVPNFTTASADEEKGFVVGGQAGDTAASYFTGSLGELIFFDQLLPDAEAQSFDDYMSKKWNVASVFSQ</sequence>
<organism evidence="1 2">
    <name type="scientific">Symbiodinium natans</name>
    <dbReference type="NCBI Taxonomy" id="878477"/>
    <lineage>
        <taxon>Eukaryota</taxon>
        <taxon>Sar</taxon>
        <taxon>Alveolata</taxon>
        <taxon>Dinophyceae</taxon>
        <taxon>Suessiales</taxon>
        <taxon>Symbiodiniaceae</taxon>
        <taxon>Symbiodinium</taxon>
    </lineage>
</organism>
<gene>
    <name evidence="1" type="ORF">SNAT2548_LOCUS3149</name>
</gene>
<reference evidence="1" key="1">
    <citation type="submission" date="2021-02" db="EMBL/GenBank/DDBJ databases">
        <authorList>
            <person name="Dougan E. K."/>
            <person name="Rhodes N."/>
            <person name="Thang M."/>
            <person name="Chan C."/>
        </authorList>
    </citation>
    <scope>NUCLEOTIDE SEQUENCE</scope>
</reference>
<proteinExistence type="predicted"/>
<name>A0A812I8V4_9DINO</name>
<protein>
    <submittedName>
        <fullName evidence="1">Uncharacterized protein</fullName>
    </submittedName>
</protein>
<evidence type="ECO:0000313" key="2">
    <source>
        <dbReference type="Proteomes" id="UP000604046"/>
    </source>
</evidence>
<dbReference type="AlphaFoldDB" id="A0A812I8V4"/>
<comment type="caution">
    <text evidence="1">The sequence shown here is derived from an EMBL/GenBank/DDBJ whole genome shotgun (WGS) entry which is preliminary data.</text>
</comment>
<evidence type="ECO:0000313" key="1">
    <source>
        <dbReference type="EMBL" id="CAE7024994.1"/>
    </source>
</evidence>
<keyword evidence="2" id="KW-1185">Reference proteome</keyword>
<accession>A0A812I8V4</accession>
<dbReference type="Proteomes" id="UP000604046">
    <property type="component" value="Unassembled WGS sequence"/>
</dbReference>